<feature type="domain" description="Tail specific protease" evidence="1">
    <location>
        <begin position="342"/>
        <end position="532"/>
    </location>
</feature>
<accession>A0A8J8SFF9</accession>
<dbReference type="InterPro" id="IPR005151">
    <property type="entry name" value="Tail-specific_protease"/>
</dbReference>
<evidence type="ECO:0000259" key="1">
    <source>
        <dbReference type="SMART" id="SM00245"/>
    </source>
</evidence>
<dbReference type="AlphaFoldDB" id="A0A8J8SFF9"/>
<dbReference type="Proteomes" id="UP000683246">
    <property type="component" value="Chromosome"/>
</dbReference>
<dbReference type="EMBL" id="CP058649">
    <property type="protein sequence ID" value="QUI21312.1"/>
    <property type="molecule type" value="Genomic_DNA"/>
</dbReference>
<gene>
    <name evidence="2" type="ORF">HZI73_02985</name>
</gene>
<dbReference type="Pfam" id="PF03572">
    <property type="entry name" value="Peptidase_S41"/>
    <property type="match status" value="1"/>
</dbReference>
<proteinExistence type="predicted"/>
<dbReference type="GO" id="GO:0008236">
    <property type="term" value="F:serine-type peptidase activity"/>
    <property type="evidence" value="ECO:0007669"/>
    <property type="project" value="InterPro"/>
</dbReference>
<dbReference type="Gene3D" id="3.90.226.10">
    <property type="entry name" value="2-enoyl-CoA Hydratase, Chain A, domain 1"/>
    <property type="match status" value="1"/>
</dbReference>
<organism evidence="2 3">
    <name type="scientific">Vallitalea pronyensis</name>
    <dbReference type="NCBI Taxonomy" id="1348613"/>
    <lineage>
        <taxon>Bacteria</taxon>
        <taxon>Bacillati</taxon>
        <taxon>Bacillota</taxon>
        <taxon>Clostridia</taxon>
        <taxon>Lachnospirales</taxon>
        <taxon>Vallitaleaceae</taxon>
        <taxon>Vallitalea</taxon>
    </lineage>
</organism>
<evidence type="ECO:0000313" key="3">
    <source>
        <dbReference type="Proteomes" id="UP000683246"/>
    </source>
</evidence>
<dbReference type="SMART" id="SM00245">
    <property type="entry name" value="TSPc"/>
    <property type="match status" value="1"/>
</dbReference>
<dbReference type="RefSeq" id="WP_212696778.1">
    <property type="nucleotide sequence ID" value="NZ_CP058649.1"/>
</dbReference>
<dbReference type="KEGG" id="vpy:HZI73_02985"/>
<dbReference type="SUPFAM" id="SSF52096">
    <property type="entry name" value="ClpP/crotonase"/>
    <property type="match status" value="1"/>
</dbReference>
<protein>
    <recommendedName>
        <fullName evidence="1">Tail specific protease domain-containing protein</fullName>
    </recommendedName>
</protein>
<reference evidence="2" key="1">
    <citation type="submission" date="2020-07" db="EMBL/GenBank/DDBJ databases">
        <title>Vallitalea pronyensis genome.</title>
        <authorList>
            <person name="Postec A."/>
        </authorList>
    </citation>
    <scope>NUCLEOTIDE SEQUENCE</scope>
    <source>
        <strain evidence="2">FatNI3</strain>
    </source>
</reference>
<dbReference type="GO" id="GO:0006508">
    <property type="term" value="P:proteolysis"/>
    <property type="evidence" value="ECO:0007669"/>
    <property type="project" value="InterPro"/>
</dbReference>
<keyword evidence="3" id="KW-1185">Reference proteome</keyword>
<dbReference type="InterPro" id="IPR029045">
    <property type="entry name" value="ClpP/crotonase-like_dom_sf"/>
</dbReference>
<name>A0A8J8SFF9_9FIRM</name>
<sequence length="556" mass="64623">MTSIKKISVLSIIVIISFLCVCCDHNNEESMTYETYANAYYTIQYPSYWLTSEVDDTVVFSKADNPFTMTVRAARSHGSYFQESIDTIKENMKAEACIVGGNKGYKFEGEEDDNVSYTFYYVQEKDMYFEIKFEYLVDDDDDYKSLMDHIKNTFTFNDFATVDALNRSPKVNGNRDAQWLADIEFVLEKLPQYHKNLFFKQAEEKFLAHGNRIKDNISSRTDHELIVEISRWIAAIGDSHTSFVFNSEGLYPFRFYYFSDGVYLVNSSPEYQAYIGLKLKGINEKSVADLIKLFRPVISHENESWFKMKFANYIVLTEVLNGLNITQSQSANFIFMYKNGHEKNVEVKPTRSKIQHRTADKSEKMLYLKNTNENYWYEFLEEEKLVYFQYNRCENMEEISFSVFNEELFNFIDSHSIHKLVVDLRHNVGGSSYILDPFFAELKKRKSLDQSNQLFVIIGRDTYSSAILNAVTFKNETNATFIGEPTGGKPNHYGQVQIMELSNTNTKLPYSTKYFTPSREDTDSIMPDILVEPNADDYFNNIDSAMVRILDVNAFD</sequence>
<evidence type="ECO:0000313" key="2">
    <source>
        <dbReference type="EMBL" id="QUI21312.1"/>
    </source>
</evidence>